<dbReference type="EMBL" id="JAGKQQ010000001">
    <property type="protein sequence ID" value="MBP3956684.1"/>
    <property type="molecule type" value="Genomic_DNA"/>
</dbReference>
<evidence type="ECO:0000313" key="1">
    <source>
        <dbReference type="EMBL" id="MBP3956684.1"/>
    </source>
</evidence>
<reference evidence="1 2" key="1">
    <citation type="submission" date="2021-04" db="EMBL/GenBank/DDBJ databases">
        <authorList>
            <person name="Ivanova A."/>
        </authorList>
    </citation>
    <scope>NUCLEOTIDE SEQUENCE [LARGE SCALE GENOMIC DNA]</scope>
    <source>
        <strain evidence="1 2">G18</strain>
    </source>
</reference>
<dbReference type="RefSeq" id="WP_210655036.1">
    <property type="nucleotide sequence ID" value="NZ_JAGKQQ010000001.1"/>
</dbReference>
<sequence length="150" mass="16398">MGQEADTGEPTARGYLPLAQSLSVGYTVTSRLGAYPECYAIAPSGAAPAQVGPQFYYNGGLLYQVTPNFLLDARFGVGLNKQADDFFTGVGFAIRYGARHSGRTFHVFWGASLPHALIETIKQDLRRNVEMCRFLCVQVCCTGPCYNENK</sequence>
<gene>
    <name evidence="1" type="ORF">J8F10_15525</name>
</gene>
<dbReference type="Pfam" id="PF13557">
    <property type="entry name" value="Phenol_MetA_deg"/>
    <property type="match status" value="1"/>
</dbReference>
<dbReference type="InterPro" id="IPR025737">
    <property type="entry name" value="FApF"/>
</dbReference>
<protein>
    <submittedName>
        <fullName evidence="1">Transporter</fullName>
    </submittedName>
</protein>
<proteinExistence type="predicted"/>
<keyword evidence="2" id="KW-1185">Reference proteome</keyword>
<comment type="caution">
    <text evidence="1">The sequence shown here is derived from an EMBL/GenBank/DDBJ whole genome shotgun (WGS) entry which is preliminary data.</text>
</comment>
<organism evidence="1 2">
    <name type="scientific">Gemmata palustris</name>
    <dbReference type="NCBI Taxonomy" id="2822762"/>
    <lineage>
        <taxon>Bacteria</taxon>
        <taxon>Pseudomonadati</taxon>
        <taxon>Planctomycetota</taxon>
        <taxon>Planctomycetia</taxon>
        <taxon>Gemmatales</taxon>
        <taxon>Gemmataceae</taxon>
        <taxon>Gemmata</taxon>
    </lineage>
</organism>
<accession>A0ABS5BSI1</accession>
<evidence type="ECO:0000313" key="2">
    <source>
        <dbReference type="Proteomes" id="UP000676565"/>
    </source>
</evidence>
<name>A0ABS5BSI1_9BACT</name>
<dbReference type="Proteomes" id="UP000676565">
    <property type="component" value="Unassembled WGS sequence"/>
</dbReference>